<comment type="caution">
    <text evidence="1">The sequence shown here is derived from an EMBL/GenBank/DDBJ whole genome shotgun (WGS) entry which is preliminary data.</text>
</comment>
<dbReference type="Proteomes" id="UP000607653">
    <property type="component" value="Unassembled WGS sequence"/>
</dbReference>
<dbReference type="AlphaFoldDB" id="A0A822YXW1"/>
<keyword evidence="2" id="KW-1185">Reference proteome</keyword>
<organism evidence="1 2">
    <name type="scientific">Nelumbo nucifera</name>
    <name type="common">Sacred lotus</name>
    <dbReference type="NCBI Taxonomy" id="4432"/>
    <lineage>
        <taxon>Eukaryota</taxon>
        <taxon>Viridiplantae</taxon>
        <taxon>Streptophyta</taxon>
        <taxon>Embryophyta</taxon>
        <taxon>Tracheophyta</taxon>
        <taxon>Spermatophyta</taxon>
        <taxon>Magnoliopsida</taxon>
        <taxon>Proteales</taxon>
        <taxon>Nelumbonaceae</taxon>
        <taxon>Nelumbo</taxon>
    </lineage>
</organism>
<evidence type="ECO:0000313" key="2">
    <source>
        <dbReference type="Proteomes" id="UP000607653"/>
    </source>
</evidence>
<accession>A0A822YXW1</accession>
<gene>
    <name evidence="1" type="ORF">HUJ06_006779</name>
</gene>
<dbReference type="EMBL" id="DUZY01000004">
    <property type="protein sequence ID" value="DAD36139.1"/>
    <property type="molecule type" value="Genomic_DNA"/>
</dbReference>
<name>A0A822YXW1_NELNU</name>
<sequence length="108" mass="12232">MSSIPRIKETKEFLNIRGGSELITFRCYAVSPPSFEEDGFELSLRGVDGSSVSRRTTTDDFSKRLSMCLGIIHGARDVRVEERDLIGGRSRFGRGFDKVSRCFLRSDY</sequence>
<proteinExistence type="predicted"/>
<protein>
    <submittedName>
        <fullName evidence="1">Uncharacterized protein</fullName>
    </submittedName>
</protein>
<evidence type="ECO:0000313" key="1">
    <source>
        <dbReference type="EMBL" id="DAD36139.1"/>
    </source>
</evidence>
<reference evidence="1 2" key="1">
    <citation type="journal article" date="2020" name="Mol. Biol. Evol.">
        <title>Distinct Expression and Methylation Patterns for Genes with Different Fates following a Single Whole-Genome Duplication in Flowering Plants.</title>
        <authorList>
            <person name="Shi T."/>
            <person name="Rahmani R.S."/>
            <person name="Gugger P.F."/>
            <person name="Wang M."/>
            <person name="Li H."/>
            <person name="Zhang Y."/>
            <person name="Li Z."/>
            <person name="Wang Q."/>
            <person name="Van de Peer Y."/>
            <person name="Marchal K."/>
            <person name="Chen J."/>
        </authorList>
    </citation>
    <scope>NUCLEOTIDE SEQUENCE [LARGE SCALE GENOMIC DNA]</scope>
    <source>
        <tissue evidence="1">Leaf</tissue>
    </source>
</reference>